<protein>
    <submittedName>
        <fullName evidence="1">Uncharacterized protein</fullName>
    </submittedName>
</protein>
<evidence type="ECO:0000313" key="2">
    <source>
        <dbReference type="Proteomes" id="UP000189796"/>
    </source>
</evidence>
<dbReference type="EMBL" id="LT670817">
    <property type="protein sequence ID" value="SHG88106.1"/>
    <property type="molecule type" value="Genomic_DNA"/>
</dbReference>
<evidence type="ECO:0000313" key="1">
    <source>
        <dbReference type="EMBL" id="SHG88106.1"/>
    </source>
</evidence>
<gene>
    <name evidence="1" type="ORF">SAMN05443248_2969</name>
</gene>
<sequence length="59" mass="6299">MAPRTLIAMVLPVARFLIGVAAAKICLHFDARIVDAVVVAAATPVWLGSLTNELENPDR</sequence>
<proteinExistence type="predicted"/>
<organism evidence="1 2">
    <name type="scientific">Bradyrhizobium erythrophlei</name>
    <dbReference type="NCBI Taxonomy" id="1437360"/>
    <lineage>
        <taxon>Bacteria</taxon>
        <taxon>Pseudomonadati</taxon>
        <taxon>Pseudomonadota</taxon>
        <taxon>Alphaproteobacteria</taxon>
        <taxon>Hyphomicrobiales</taxon>
        <taxon>Nitrobacteraceae</taxon>
        <taxon>Bradyrhizobium</taxon>
    </lineage>
</organism>
<dbReference type="Proteomes" id="UP000189796">
    <property type="component" value="Chromosome I"/>
</dbReference>
<dbReference type="AlphaFoldDB" id="A0A1M5NES1"/>
<accession>A0A1M5NES1</accession>
<name>A0A1M5NES1_9BRAD</name>
<reference evidence="1 2" key="1">
    <citation type="submission" date="2016-11" db="EMBL/GenBank/DDBJ databases">
        <authorList>
            <person name="Jaros S."/>
            <person name="Januszkiewicz K."/>
            <person name="Wedrychowicz H."/>
        </authorList>
    </citation>
    <scope>NUCLEOTIDE SEQUENCE [LARGE SCALE GENOMIC DNA]</scope>
    <source>
        <strain evidence="1 2">GAS138</strain>
    </source>
</reference>